<keyword evidence="3 7" id="KW-0719">Serine esterase</keyword>
<evidence type="ECO:0000313" key="8">
    <source>
        <dbReference type="EMBL" id="MEK8028279.1"/>
    </source>
</evidence>
<protein>
    <recommendedName>
        <fullName evidence="2 6">S-formylglutathione hydrolase</fullName>
        <ecNumber evidence="2 6">3.1.2.12</ecNumber>
    </recommendedName>
</protein>
<dbReference type="InterPro" id="IPR014186">
    <property type="entry name" value="S-formylglutathione_hydrol"/>
</dbReference>
<evidence type="ECO:0000313" key="9">
    <source>
        <dbReference type="Proteomes" id="UP001368500"/>
    </source>
</evidence>
<dbReference type="RefSeq" id="WP_341376064.1">
    <property type="nucleotide sequence ID" value="NZ_JBBUTF010000021.1"/>
</dbReference>
<dbReference type="SUPFAM" id="SSF53474">
    <property type="entry name" value="alpha/beta-Hydrolases"/>
    <property type="match status" value="1"/>
</dbReference>
<dbReference type="InterPro" id="IPR000801">
    <property type="entry name" value="Esterase-like"/>
</dbReference>
<evidence type="ECO:0000256" key="2">
    <source>
        <dbReference type="ARBA" id="ARBA00012479"/>
    </source>
</evidence>
<evidence type="ECO:0000256" key="1">
    <source>
        <dbReference type="ARBA" id="ARBA00005622"/>
    </source>
</evidence>
<accession>A0ABU9BET3</accession>
<proteinExistence type="inferred from homology"/>
<comment type="function">
    <text evidence="7">Serine hydrolase involved in the detoxification of formaldehyde.</text>
</comment>
<dbReference type="Gene3D" id="3.40.50.1820">
    <property type="entry name" value="alpha/beta hydrolase"/>
    <property type="match status" value="1"/>
</dbReference>
<sequence length="287" mass="30626">MALDELELISEHACFGGVQRFYKHASREIGLPMRFALFLPPQARAGARVPLLTYLAGLTCTEETATMKAGAQRLAAELGLALLMPDTSPRGAGVAGEAESWDFGVGAGFYLDATQAPWAGHWRMESYLLRELIDGVCTTFDLDGQRLGLTGHSMGGHGALTLALRHPGRFASVSAFAPICAPTRCPWGHKAFTGYLGADTAAWAAHDASALMAAQQTAPYPGGILVDQGLADKFLAEQLHPEAFEAACAQVGQPLTLRRHAGYDHGYYFIASVIDDHLRHHAAALVG</sequence>
<evidence type="ECO:0000256" key="7">
    <source>
        <dbReference type="RuleBase" id="RU363068"/>
    </source>
</evidence>
<reference evidence="8 9" key="1">
    <citation type="submission" date="2024-04" db="EMBL/GenBank/DDBJ databases">
        <title>Novel species of the genus Ideonella isolated from streams.</title>
        <authorList>
            <person name="Lu H."/>
        </authorList>
    </citation>
    <scope>NUCLEOTIDE SEQUENCE [LARGE SCALE GENOMIC DNA]</scope>
    <source>
        <strain evidence="8 9">BYS139W</strain>
    </source>
</reference>
<evidence type="ECO:0000256" key="3">
    <source>
        <dbReference type="ARBA" id="ARBA00022487"/>
    </source>
</evidence>
<comment type="similarity">
    <text evidence="1 7">Belongs to the esterase D family.</text>
</comment>
<keyword evidence="4 7" id="KW-0378">Hydrolase</keyword>
<dbReference type="InterPro" id="IPR029058">
    <property type="entry name" value="AB_hydrolase_fold"/>
</dbReference>
<evidence type="ECO:0000256" key="4">
    <source>
        <dbReference type="ARBA" id="ARBA00022801"/>
    </source>
</evidence>
<name>A0ABU9BET3_9BURK</name>
<dbReference type="NCBIfam" id="TIGR02821">
    <property type="entry name" value="fghA_ester_D"/>
    <property type="match status" value="1"/>
</dbReference>
<dbReference type="EMBL" id="JBBUTF010000021">
    <property type="protein sequence ID" value="MEK8028279.1"/>
    <property type="molecule type" value="Genomic_DNA"/>
</dbReference>
<dbReference type="Pfam" id="PF00756">
    <property type="entry name" value="Esterase"/>
    <property type="match status" value="1"/>
</dbReference>
<gene>
    <name evidence="8" type="primary">fghA</name>
    <name evidence="8" type="ORF">AACH11_20140</name>
</gene>
<keyword evidence="9" id="KW-1185">Reference proteome</keyword>
<evidence type="ECO:0000256" key="5">
    <source>
        <dbReference type="ARBA" id="ARBA00047590"/>
    </source>
</evidence>
<dbReference type="GO" id="GO:0018738">
    <property type="term" value="F:S-formylglutathione hydrolase activity"/>
    <property type="evidence" value="ECO:0007669"/>
    <property type="project" value="UniProtKB-EC"/>
</dbReference>
<evidence type="ECO:0000256" key="6">
    <source>
        <dbReference type="NCBIfam" id="TIGR02821"/>
    </source>
</evidence>
<organism evidence="8 9">
    <name type="scientific">Pseudaquabacterium rugosum</name>
    <dbReference type="NCBI Taxonomy" id="2984194"/>
    <lineage>
        <taxon>Bacteria</taxon>
        <taxon>Pseudomonadati</taxon>
        <taxon>Pseudomonadota</taxon>
        <taxon>Betaproteobacteria</taxon>
        <taxon>Burkholderiales</taxon>
        <taxon>Sphaerotilaceae</taxon>
        <taxon>Pseudaquabacterium</taxon>
    </lineage>
</organism>
<comment type="caution">
    <text evidence="8">The sequence shown here is derived from an EMBL/GenBank/DDBJ whole genome shotgun (WGS) entry which is preliminary data.</text>
</comment>
<comment type="catalytic activity">
    <reaction evidence="5 7">
        <text>S-formylglutathione + H2O = formate + glutathione + H(+)</text>
        <dbReference type="Rhea" id="RHEA:14961"/>
        <dbReference type="ChEBI" id="CHEBI:15377"/>
        <dbReference type="ChEBI" id="CHEBI:15378"/>
        <dbReference type="ChEBI" id="CHEBI:15740"/>
        <dbReference type="ChEBI" id="CHEBI:57688"/>
        <dbReference type="ChEBI" id="CHEBI:57925"/>
        <dbReference type="EC" id="3.1.2.12"/>
    </reaction>
</comment>
<dbReference type="PANTHER" id="PTHR10061:SF0">
    <property type="entry name" value="S-FORMYLGLUTATHIONE HYDROLASE"/>
    <property type="match status" value="1"/>
</dbReference>
<dbReference type="Proteomes" id="UP001368500">
    <property type="component" value="Unassembled WGS sequence"/>
</dbReference>
<dbReference type="PANTHER" id="PTHR10061">
    <property type="entry name" value="S-FORMYLGLUTATHIONE HYDROLASE"/>
    <property type="match status" value="1"/>
</dbReference>
<dbReference type="EC" id="3.1.2.12" evidence="2 6"/>